<reference evidence="2" key="1">
    <citation type="journal article" date="2016" name="Nat. Genet.">
        <title>A high-quality carrot genome assembly provides new insights into carotenoid accumulation and asterid genome evolution.</title>
        <authorList>
            <person name="Iorizzo M."/>
            <person name="Ellison S."/>
            <person name="Senalik D."/>
            <person name="Zeng P."/>
            <person name="Satapoomin P."/>
            <person name="Huang J."/>
            <person name="Bowman M."/>
            <person name="Iovene M."/>
            <person name="Sanseverino W."/>
            <person name="Cavagnaro P."/>
            <person name="Yildiz M."/>
            <person name="Macko-Podgorni A."/>
            <person name="Moranska E."/>
            <person name="Grzebelus E."/>
            <person name="Grzebelus D."/>
            <person name="Ashrafi H."/>
            <person name="Zheng Z."/>
            <person name="Cheng S."/>
            <person name="Spooner D."/>
            <person name="Van Deynze A."/>
            <person name="Simon P."/>
        </authorList>
    </citation>
    <scope>NUCLEOTIDE SEQUENCE</scope>
    <source>
        <tissue evidence="2">Leaf</tissue>
    </source>
</reference>
<reference evidence="2" key="2">
    <citation type="submission" date="2022-03" db="EMBL/GenBank/DDBJ databases">
        <title>Draft title - Genomic analysis of global carrot germplasm unveils the trajectory of domestication and the origin of high carotenoid orange carrot.</title>
        <authorList>
            <person name="Iorizzo M."/>
            <person name="Ellison S."/>
            <person name="Senalik D."/>
            <person name="Macko-Podgorni A."/>
            <person name="Grzebelus D."/>
            <person name="Bostan H."/>
            <person name="Rolling W."/>
            <person name="Curaba J."/>
            <person name="Simon P."/>
        </authorList>
    </citation>
    <scope>NUCLEOTIDE SEQUENCE</scope>
    <source>
        <tissue evidence="2">Leaf</tissue>
    </source>
</reference>
<keyword evidence="3" id="KW-1185">Reference proteome</keyword>
<evidence type="ECO:0000313" key="2">
    <source>
        <dbReference type="EMBL" id="WOH03984.1"/>
    </source>
</evidence>
<name>A0AAF0XBP1_DAUCS</name>
<dbReference type="Proteomes" id="UP000077755">
    <property type="component" value="Chromosome 6"/>
</dbReference>
<sequence>MCTSASYASATLGSPQIPSTFDCNHPFYLHPSDNPEECQREPQGYLSTDNLALVVKTRFNKKNQSQVEVIKKGGDAVVCDFCHMPGHLKDKCYCIHGYPSWHRLFGKPKPKPKNAGQRNSVVENVVTEDVSTGSQLGNSTGLDLSEG</sequence>
<gene>
    <name evidence="2" type="ORF">DCAR_0623389</name>
</gene>
<feature type="compositionally biased region" description="Polar residues" evidence="1">
    <location>
        <begin position="129"/>
        <end position="147"/>
    </location>
</feature>
<proteinExistence type="predicted"/>
<organism evidence="2 3">
    <name type="scientific">Daucus carota subsp. sativus</name>
    <name type="common">Carrot</name>
    <dbReference type="NCBI Taxonomy" id="79200"/>
    <lineage>
        <taxon>Eukaryota</taxon>
        <taxon>Viridiplantae</taxon>
        <taxon>Streptophyta</taxon>
        <taxon>Embryophyta</taxon>
        <taxon>Tracheophyta</taxon>
        <taxon>Spermatophyta</taxon>
        <taxon>Magnoliopsida</taxon>
        <taxon>eudicotyledons</taxon>
        <taxon>Gunneridae</taxon>
        <taxon>Pentapetalae</taxon>
        <taxon>asterids</taxon>
        <taxon>campanulids</taxon>
        <taxon>Apiales</taxon>
        <taxon>Apiaceae</taxon>
        <taxon>Apioideae</taxon>
        <taxon>Scandiceae</taxon>
        <taxon>Daucinae</taxon>
        <taxon>Daucus</taxon>
        <taxon>Daucus sect. Daucus</taxon>
    </lineage>
</organism>
<feature type="region of interest" description="Disordered" evidence="1">
    <location>
        <begin position="126"/>
        <end position="147"/>
    </location>
</feature>
<dbReference type="AlphaFoldDB" id="A0AAF0XBP1"/>
<dbReference type="EMBL" id="CP093348">
    <property type="protein sequence ID" value="WOH03984.1"/>
    <property type="molecule type" value="Genomic_DNA"/>
</dbReference>
<accession>A0AAF0XBP1</accession>
<evidence type="ECO:0000256" key="1">
    <source>
        <dbReference type="SAM" id="MobiDB-lite"/>
    </source>
</evidence>
<protein>
    <submittedName>
        <fullName evidence="2">Uncharacterized protein</fullName>
    </submittedName>
</protein>
<evidence type="ECO:0000313" key="3">
    <source>
        <dbReference type="Proteomes" id="UP000077755"/>
    </source>
</evidence>